<dbReference type="AlphaFoldDB" id="A0A7Z0IIV4"/>
<dbReference type="InterPro" id="IPR029058">
    <property type="entry name" value="AB_hydrolase_fold"/>
</dbReference>
<evidence type="ECO:0000313" key="2">
    <source>
        <dbReference type="EMBL" id="NYI68898.1"/>
    </source>
</evidence>
<dbReference type="Proteomes" id="UP000539111">
    <property type="component" value="Unassembled WGS sequence"/>
</dbReference>
<gene>
    <name evidence="2" type="ORF">BJY26_003204</name>
</gene>
<name>A0A7Z0IIV4_9MICO</name>
<dbReference type="EMBL" id="JACBZP010000001">
    <property type="protein sequence ID" value="NYI68898.1"/>
    <property type="molecule type" value="Genomic_DNA"/>
</dbReference>
<dbReference type="GO" id="GO:0003824">
    <property type="term" value="F:catalytic activity"/>
    <property type="evidence" value="ECO:0007669"/>
    <property type="project" value="InterPro"/>
</dbReference>
<dbReference type="Gene3D" id="3.40.50.1820">
    <property type="entry name" value="alpha/beta hydrolase"/>
    <property type="match status" value="1"/>
</dbReference>
<dbReference type="InterPro" id="IPR000073">
    <property type="entry name" value="AB_hydrolase_1"/>
</dbReference>
<sequence length="287" mass="31082">MPRHDQMQLTSGAGDVSIHYWTYGVEAGDAPASTIVMIHGFRGDHHGMQLIAEALPGHRVIVPDLPGFGLSGLWPAGHGLDGFTDFLSAFIDHLKLPEPPVLLGHSFGSIICAEFAATFHDATSHLVLINPISSPALQGPRAAATKLTIGYYRASAALPEPLGLRLLRNRAVVRLMSVAMAKTRNPELRQYIHAQHDAHFSSFADRTALLDAFRTSVSHTAADRADEIRTPTLVLAADRDDISPLTDQQRLHDRIHGSEFVVVAGVGHLIHYEAPALAATIIEEFLA</sequence>
<organism evidence="2 3">
    <name type="scientific">Spelaeicoccus albus</name>
    <dbReference type="NCBI Taxonomy" id="1280376"/>
    <lineage>
        <taxon>Bacteria</taxon>
        <taxon>Bacillati</taxon>
        <taxon>Actinomycetota</taxon>
        <taxon>Actinomycetes</taxon>
        <taxon>Micrococcales</taxon>
        <taxon>Brevibacteriaceae</taxon>
        <taxon>Spelaeicoccus</taxon>
    </lineage>
</organism>
<comment type="caution">
    <text evidence="2">The sequence shown here is derived from an EMBL/GenBank/DDBJ whole genome shotgun (WGS) entry which is preliminary data.</text>
</comment>
<evidence type="ECO:0000313" key="3">
    <source>
        <dbReference type="Proteomes" id="UP000539111"/>
    </source>
</evidence>
<dbReference type="RefSeq" id="WP_179429176.1">
    <property type="nucleotide sequence ID" value="NZ_JACBZP010000001.1"/>
</dbReference>
<protein>
    <submittedName>
        <fullName evidence="2">Pimeloyl-ACP methyl ester carboxylesterase</fullName>
    </submittedName>
</protein>
<dbReference type="SUPFAM" id="SSF53474">
    <property type="entry name" value="alpha/beta-Hydrolases"/>
    <property type="match status" value="1"/>
</dbReference>
<dbReference type="InterPro" id="IPR000639">
    <property type="entry name" value="Epox_hydrolase-like"/>
</dbReference>
<dbReference type="PRINTS" id="PR00412">
    <property type="entry name" value="EPOXHYDRLASE"/>
</dbReference>
<evidence type="ECO:0000259" key="1">
    <source>
        <dbReference type="Pfam" id="PF12697"/>
    </source>
</evidence>
<keyword evidence="3" id="KW-1185">Reference proteome</keyword>
<dbReference type="PANTHER" id="PTHR43798">
    <property type="entry name" value="MONOACYLGLYCEROL LIPASE"/>
    <property type="match status" value="1"/>
</dbReference>
<reference evidence="2 3" key="1">
    <citation type="submission" date="2020-07" db="EMBL/GenBank/DDBJ databases">
        <title>Sequencing the genomes of 1000 actinobacteria strains.</title>
        <authorList>
            <person name="Klenk H.-P."/>
        </authorList>
    </citation>
    <scope>NUCLEOTIDE SEQUENCE [LARGE SCALE GENOMIC DNA]</scope>
    <source>
        <strain evidence="2 3">DSM 26341</strain>
    </source>
</reference>
<feature type="domain" description="AB hydrolase-1" evidence="1">
    <location>
        <begin position="35"/>
        <end position="276"/>
    </location>
</feature>
<dbReference type="PRINTS" id="PR00111">
    <property type="entry name" value="ABHYDROLASE"/>
</dbReference>
<proteinExistence type="predicted"/>
<accession>A0A7Z0IIV4</accession>
<dbReference type="Pfam" id="PF12697">
    <property type="entry name" value="Abhydrolase_6"/>
    <property type="match status" value="1"/>
</dbReference>
<dbReference type="InterPro" id="IPR050266">
    <property type="entry name" value="AB_hydrolase_sf"/>
</dbReference>